<feature type="domain" description="Major facilitator superfamily (MFS) profile" evidence="7">
    <location>
        <begin position="26"/>
        <end position="420"/>
    </location>
</feature>
<dbReference type="PROSITE" id="PS50850">
    <property type="entry name" value="MFS"/>
    <property type="match status" value="1"/>
</dbReference>
<feature type="transmembrane region" description="Helical" evidence="6">
    <location>
        <begin position="304"/>
        <end position="323"/>
    </location>
</feature>
<gene>
    <name evidence="8" type="ORF">ENW96_04320</name>
</gene>
<evidence type="ECO:0000256" key="6">
    <source>
        <dbReference type="SAM" id="Phobius"/>
    </source>
</evidence>
<comment type="caution">
    <text evidence="8">The sequence shown here is derived from an EMBL/GenBank/DDBJ whole genome shotgun (WGS) entry which is preliminary data.</text>
</comment>
<accession>A0A7C3UY39</accession>
<evidence type="ECO:0000256" key="4">
    <source>
        <dbReference type="ARBA" id="ARBA00022989"/>
    </source>
</evidence>
<evidence type="ECO:0000259" key="7">
    <source>
        <dbReference type="PROSITE" id="PS50850"/>
    </source>
</evidence>
<feature type="transmembrane region" description="Helical" evidence="6">
    <location>
        <begin position="117"/>
        <end position="139"/>
    </location>
</feature>
<feature type="transmembrane region" description="Helical" evidence="6">
    <location>
        <begin position="91"/>
        <end position="111"/>
    </location>
</feature>
<name>A0A7C3UY39_9BACT</name>
<dbReference type="EMBL" id="DTMF01000115">
    <property type="protein sequence ID" value="HGF33603.1"/>
    <property type="molecule type" value="Genomic_DNA"/>
</dbReference>
<comment type="subcellular location">
    <subcellularLocation>
        <location evidence="1">Membrane</location>
        <topology evidence="1">Multi-pass membrane protein</topology>
    </subcellularLocation>
</comment>
<feature type="transmembrane region" description="Helical" evidence="6">
    <location>
        <begin position="63"/>
        <end position="84"/>
    </location>
</feature>
<dbReference type="InterPro" id="IPR011701">
    <property type="entry name" value="MFS"/>
</dbReference>
<dbReference type="PANTHER" id="PTHR23505">
    <property type="entry name" value="SPINSTER"/>
    <property type="match status" value="1"/>
</dbReference>
<organism evidence="8">
    <name type="scientific">Desulfobacca acetoxidans</name>
    <dbReference type="NCBI Taxonomy" id="60893"/>
    <lineage>
        <taxon>Bacteria</taxon>
        <taxon>Pseudomonadati</taxon>
        <taxon>Thermodesulfobacteriota</taxon>
        <taxon>Desulfobaccia</taxon>
        <taxon>Desulfobaccales</taxon>
        <taxon>Desulfobaccaceae</taxon>
        <taxon>Desulfobacca</taxon>
    </lineage>
</organism>
<evidence type="ECO:0000256" key="2">
    <source>
        <dbReference type="ARBA" id="ARBA00022448"/>
    </source>
</evidence>
<feature type="transmembrane region" description="Helical" evidence="6">
    <location>
        <begin position="329"/>
        <end position="353"/>
    </location>
</feature>
<dbReference type="SUPFAM" id="SSF103473">
    <property type="entry name" value="MFS general substrate transporter"/>
    <property type="match status" value="1"/>
</dbReference>
<sequence>MCGQIFPGFLGISGKTFHLKLLETRILLILTSLNLLDYLDRYLVAALGSLIKAEMELSGKAFGFLNTAFLLVYFLTSPVFGYLGDRYGRRLLMAGGAVLWSLATSLTFWVASYPALLLTRGLVGVGEASFGTLAPAYLADVLPLPRRSRSLGFLYLAIPLGAALAYLVGGFIGKHFGWRPAFLLAGIPGLLLANALRHLPSPSGDPDIAPEPPPQPYRSPLAAARALWRIPTLRLVTLGYGMLTCALGGLAFWMPQYLEKAKGLSLAQANYLLFSAIALAGTLGTLAGGILGSRLHRLTPSAPLWVSGLGLILAWPLAALVILSPRPAVYLPALVAAIFLLFLHPGVLTAVIVSVAGAGLRAQAVALNIIIIHLVGDAPSTFLIGWTADHFGLTRGVALTLVALALAAALILGAIPHLRRDLERVQAPGQLQRPGALRGPLSG</sequence>
<keyword evidence="3 6" id="KW-0812">Transmembrane</keyword>
<reference evidence="8" key="1">
    <citation type="journal article" date="2020" name="mSystems">
        <title>Genome- and Community-Level Interaction Insights into Carbon Utilization and Element Cycling Functions of Hydrothermarchaeota in Hydrothermal Sediment.</title>
        <authorList>
            <person name="Zhou Z."/>
            <person name="Liu Y."/>
            <person name="Xu W."/>
            <person name="Pan J."/>
            <person name="Luo Z.H."/>
            <person name="Li M."/>
        </authorList>
    </citation>
    <scope>NUCLEOTIDE SEQUENCE [LARGE SCALE GENOMIC DNA]</scope>
    <source>
        <strain evidence="8">SpSt-897</strain>
    </source>
</reference>
<dbReference type="Pfam" id="PF07690">
    <property type="entry name" value="MFS_1"/>
    <property type="match status" value="1"/>
</dbReference>
<feature type="transmembrane region" description="Helical" evidence="6">
    <location>
        <begin position="273"/>
        <end position="292"/>
    </location>
</feature>
<evidence type="ECO:0000256" key="3">
    <source>
        <dbReference type="ARBA" id="ARBA00022692"/>
    </source>
</evidence>
<feature type="transmembrane region" description="Helical" evidence="6">
    <location>
        <begin position="392"/>
        <end position="415"/>
    </location>
</feature>
<protein>
    <submittedName>
        <fullName evidence="8">MFS transporter</fullName>
    </submittedName>
</protein>
<dbReference type="Gene3D" id="1.20.1250.20">
    <property type="entry name" value="MFS general substrate transporter like domains"/>
    <property type="match status" value="1"/>
</dbReference>
<dbReference type="GO" id="GO:0016020">
    <property type="term" value="C:membrane"/>
    <property type="evidence" value="ECO:0007669"/>
    <property type="project" value="UniProtKB-SubCell"/>
</dbReference>
<dbReference type="PANTHER" id="PTHR23505:SF79">
    <property type="entry name" value="PROTEIN SPINSTER"/>
    <property type="match status" value="1"/>
</dbReference>
<feature type="transmembrane region" description="Helical" evidence="6">
    <location>
        <begin position="178"/>
        <end position="196"/>
    </location>
</feature>
<feature type="transmembrane region" description="Helical" evidence="6">
    <location>
        <begin position="365"/>
        <end position="386"/>
    </location>
</feature>
<evidence type="ECO:0000313" key="8">
    <source>
        <dbReference type="EMBL" id="HGF33603.1"/>
    </source>
</evidence>
<keyword evidence="2" id="KW-0813">Transport</keyword>
<keyword evidence="5 6" id="KW-0472">Membrane</keyword>
<dbReference type="CDD" id="cd17328">
    <property type="entry name" value="MFS_spinster_like"/>
    <property type="match status" value="1"/>
</dbReference>
<dbReference type="PRINTS" id="PR01035">
    <property type="entry name" value="TCRTETA"/>
</dbReference>
<feature type="transmembrane region" description="Helical" evidence="6">
    <location>
        <begin position="235"/>
        <end position="253"/>
    </location>
</feature>
<dbReference type="InterPro" id="IPR036259">
    <property type="entry name" value="MFS_trans_sf"/>
</dbReference>
<dbReference type="InterPro" id="IPR044770">
    <property type="entry name" value="MFS_spinster-like"/>
</dbReference>
<dbReference type="InterPro" id="IPR001958">
    <property type="entry name" value="Tet-R_TetA/multi-R_MdtG-like"/>
</dbReference>
<evidence type="ECO:0000256" key="1">
    <source>
        <dbReference type="ARBA" id="ARBA00004141"/>
    </source>
</evidence>
<proteinExistence type="predicted"/>
<evidence type="ECO:0000256" key="5">
    <source>
        <dbReference type="ARBA" id="ARBA00023136"/>
    </source>
</evidence>
<dbReference type="AlphaFoldDB" id="A0A7C3UY39"/>
<keyword evidence="4 6" id="KW-1133">Transmembrane helix</keyword>
<feature type="transmembrane region" description="Helical" evidence="6">
    <location>
        <begin position="151"/>
        <end position="172"/>
    </location>
</feature>
<dbReference type="InterPro" id="IPR020846">
    <property type="entry name" value="MFS_dom"/>
</dbReference>
<dbReference type="GO" id="GO:0022857">
    <property type="term" value="F:transmembrane transporter activity"/>
    <property type="evidence" value="ECO:0007669"/>
    <property type="project" value="InterPro"/>
</dbReference>